<accession>A0ABP8NP43</accession>
<dbReference type="InterPro" id="IPR002104">
    <property type="entry name" value="Integrase_catalytic"/>
</dbReference>
<dbReference type="Pfam" id="PF00589">
    <property type="entry name" value="Phage_integrase"/>
    <property type="match status" value="1"/>
</dbReference>
<dbReference type="InterPro" id="IPR050090">
    <property type="entry name" value="Tyrosine_recombinase_XerCD"/>
</dbReference>
<evidence type="ECO:0000313" key="3">
    <source>
        <dbReference type="EMBL" id="GAA4469008.1"/>
    </source>
</evidence>
<evidence type="ECO:0000256" key="1">
    <source>
        <dbReference type="ARBA" id="ARBA00023172"/>
    </source>
</evidence>
<dbReference type="PANTHER" id="PTHR30349:SF64">
    <property type="entry name" value="PROPHAGE INTEGRASE INTD-RELATED"/>
    <property type="match status" value="1"/>
</dbReference>
<dbReference type="SUPFAM" id="SSF56349">
    <property type="entry name" value="DNA breaking-rejoining enzymes"/>
    <property type="match status" value="1"/>
</dbReference>
<proteinExistence type="predicted"/>
<evidence type="ECO:0000313" key="4">
    <source>
        <dbReference type="Proteomes" id="UP001501175"/>
    </source>
</evidence>
<reference evidence="4" key="1">
    <citation type="journal article" date="2019" name="Int. J. Syst. Evol. Microbiol.">
        <title>The Global Catalogue of Microorganisms (GCM) 10K type strain sequencing project: providing services to taxonomists for standard genome sequencing and annotation.</title>
        <authorList>
            <consortium name="The Broad Institute Genomics Platform"/>
            <consortium name="The Broad Institute Genome Sequencing Center for Infectious Disease"/>
            <person name="Wu L."/>
            <person name="Ma J."/>
        </authorList>
    </citation>
    <scope>NUCLEOTIDE SEQUENCE [LARGE SCALE GENOMIC DNA]</scope>
    <source>
        <strain evidence="4">JCM 17927</strain>
    </source>
</reference>
<dbReference type="Gene3D" id="1.10.443.10">
    <property type="entry name" value="Intergrase catalytic core"/>
    <property type="match status" value="1"/>
</dbReference>
<protein>
    <recommendedName>
        <fullName evidence="2">Tyr recombinase domain-containing protein</fullName>
    </recommendedName>
</protein>
<evidence type="ECO:0000259" key="2">
    <source>
        <dbReference type="PROSITE" id="PS51898"/>
    </source>
</evidence>
<comment type="caution">
    <text evidence="3">The sequence shown here is derived from an EMBL/GenBank/DDBJ whole genome shotgun (WGS) entry which is preliminary data.</text>
</comment>
<organism evidence="3 4">
    <name type="scientific">Nibrella saemangeumensis</name>
    <dbReference type="NCBI Taxonomy" id="1084526"/>
    <lineage>
        <taxon>Bacteria</taxon>
        <taxon>Pseudomonadati</taxon>
        <taxon>Bacteroidota</taxon>
        <taxon>Cytophagia</taxon>
        <taxon>Cytophagales</taxon>
        <taxon>Spirosomataceae</taxon>
        <taxon>Nibrella</taxon>
    </lineage>
</organism>
<keyword evidence="4" id="KW-1185">Reference proteome</keyword>
<dbReference type="PROSITE" id="PS51898">
    <property type="entry name" value="TYR_RECOMBINASE"/>
    <property type="match status" value="1"/>
</dbReference>
<dbReference type="Proteomes" id="UP001501175">
    <property type="component" value="Unassembled WGS sequence"/>
</dbReference>
<dbReference type="InterPro" id="IPR011010">
    <property type="entry name" value="DNA_brk_join_enz"/>
</dbReference>
<keyword evidence="1" id="KW-0233">DNA recombination</keyword>
<dbReference type="InterPro" id="IPR013762">
    <property type="entry name" value="Integrase-like_cat_sf"/>
</dbReference>
<dbReference type="RefSeq" id="WP_345249276.1">
    <property type="nucleotide sequence ID" value="NZ_BAABHD010000084.1"/>
</dbReference>
<sequence>MQCSSFAMGLRVSEIVNLKITDIDSRNKQVSIDRAKGKKDRYVNLPEIILDQLREYYKIYRPKKYLFEGQYGEQYNKRSAQLVFKQALKKARINKAVGIHALRHSYATHLLENGSDIKFIQELLGHNDIKTTLRYTQVSDQSIKKVKSPLDTL</sequence>
<gene>
    <name evidence="3" type="ORF">GCM10023189_55190</name>
</gene>
<dbReference type="PANTHER" id="PTHR30349">
    <property type="entry name" value="PHAGE INTEGRASE-RELATED"/>
    <property type="match status" value="1"/>
</dbReference>
<dbReference type="EMBL" id="BAABHD010000084">
    <property type="protein sequence ID" value="GAA4469008.1"/>
    <property type="molecule type" value="Genomic_DNA"/>
</dbReference>
<name>A0ABP8NP43_9BACT</name>
<feature type="domain" description="Tyr recombinase" evidence="2">
    <location>
        <begin position="1"/>
        <end position="148"/>
    </location>
</feature>